<evidence type="ECO:0000256" key="3">
    <source>
        <dbReference type="ARBA" id="ARBA00022692"/>
    </source>
</evidence>
<dbReference type="STRING" id="1884432.SAMN05518683_11860"/>
<dbReference type="EMBL" id="FOXD01000018">
    <property type="protein sequence ID" value="SFQ14293.1"/>
    <property type="molecule type" value="Genomic_DNA"/>
</dbReference>
<feature type="transmembrane region" description="Helical" evidence="6">
    <location>
        <begin position="218"/>
        <end position="237"/>
    </location>
</feature>
<feature type="transmembrane region" description="Helical" evidence="6">
    <location>
        <begin position="136"/>
        <end position="158"/>
    </location>
</feature>
<feature type="transmembrane region" description="Helical" evidence="6">
    <location>
        <begin position="35"/>
        <end position="56"/>
    </location>
</feature>
<feature type="transmembrane region" description="Helical" evidence="6">
    <location>
        <begin position="6"/>
        <end position="23"/>
    </location>
</feature>
<accession>A0A1I5W3N9</accession>
<evidence type="ECO:0000256" key="4">
    <source>
        <dbReference type="ARBA" id="ARBA00022989"/>
    </source>
</evidence>
<dbReference type="InterPro" id="IPR019108">
    <property type="entry name" value="Caa3_assmbl_CtaG-rel"/>
</dbReference>
<proteinExistence type="predicted"/>
<evidence type="ECO:0000256" key="2">
    <source>
        <dbReference type="ARBA" id="ARBA00022475"/>
    </source>
</evidence>
<gene>
    <name evidence="7" type="ORF">SAMN05518683_11860</name>
</gene>
<feature type="transmembrane region" description="Helical" evidence="6">
    <location>
        <begin position="107"/>
        <end position="130"/>
    </location>
</feature>
<keyword evidence="5 6" id="KW-0472">Membrane</keyword>
<evidence type="ECO:0000256" key="5">
    <source>
        <dbReference type="ARBA" id="ARBA00023136"/>
    </source>
</evidence>
<dbReference type="Pfam" id="PF09678">
    <property type="entry name" value="Caa3_CtaG"/>
    <property type="match status" value="1"/>
</dbReference>
<dbReference type="Proteomes" id="UP000198892">
    <property type="component" value="Unassembled WGS sequence"/>
</dbReference>
<dbReference type="OrthoDB" id="128422at2"/>
<keyword evidence="4 6" id="KW-1133">Transmembrane helix</keyword>
<dbReference type="GO" id="GO:0005886">
    <property type="term" value="C:plasma membrane"/>
    <property type="evidence" value="ECO:0007669"/>
    <property type="project" value="UniProtKB-SubCell"/>
</dbReference>
<evidence type="ECO:0000313" key="8">
    <source>
        <dbReference type="Proteomes" id="UP000198892"/>
    </source>
</evidence>
<reference evidence="8" key="1">
    <citation type="submission" date="2016-10" db="EMBL/GenBank/DDBJ databases">
        <authorList>
            <person name="Varghese N."/>
            <person name="Submissions S."/>
        </authorList>
    </citation>
    <scope>NUCLEOTIDE SEQUENCE [LARGE SCALE GENOMIC DNA]</scope>
    <source>
        <strain evidence="8">S7</strain>
    </source>
</reference>
<keyword evidence="8" id="KW-1185">Reference proteome</keyword>
<sequence length="248" mass="27583">MTYVWSTALVIFIVFIIRMYISSAKAGRLPFRKRFSFILGMILFAAALVEPVLAWGDSFFLVHMLQQTALLFFVPIFILLGLTDELVQPVYSHPRWGGAVRILTKPVTALILFTAAFCVLYMPVVFNIVMSQPAFSLLYMMLMLVLAFGMWWPVAAPAASNNTLQPFLKITYIVGLGVFLTPLGIYIIFGGEVLYSAYSVSPGVGELNALRAQQIGGVAWKVITVILYCVLIAAFIHEAADIDRGRRE</sequence>
<name>A0A1I5W3N9_9BACI</name>
<dbReference type="AlphaFoldDB" id="A0A1I5W3N9"/>
<feature type="transmembrane region" description="Helical" evidence="6">
    <location>
        <begin position="170"/>
        <end position="198"/>
    </location>
</feature>
<protein>
    <submittedName>
        <fullName evidence="7">Cytochrome c oxidase assembly factor CtaG</fullName>
    </submittedName>
</protein>
<evidence type="ECO:0000256" key="6">
    <source>
        <dbReference type="SAM" id="Phobius"/>
    </source>
</evidence>
<organism evidence="7 8">
    <name type="scientific">Salibacterium halotolerans</name>
    <dbReference type="NCBI Taxonomy" id="1884432"/>
    <lineage>
        <taxon>Bacteria</taxon>
        <taxon>Bacillati</taxon>
        <taxon>Bacillota</taxon>
        <taxon>Bacilli</taxon>
        <taxon>Bacillales</taxon>
        <taxon>Bacillaceae</taxon>
    </lineage>
</organism>
<keyword evidence="2" id="KW-1003">Cell membrane</keyword>
<evidence type="ECO:0000256" key="1">
    <source>
        <dbReference type="ARBA" id="ARBA00004651"/>
    </source>
</evidence>
<feature type="transmembrane region" description="Helical" evidence="6">
    <location>
        <begin position="68"/>
        <end position="87"/>
    </location>
</feature>
<evidence type="ECO:0000313" key="7">
    <source>
        <dbReference type="EMBL" id="SFQ14293.1"/>
    </source>
</evidence>
<comment type="subcellular location">
    <subcellularLocation>
        <location evidence="1">Cell membrane</location>
        <topology evidence="1">Multi-pass membrane protein</topology>
    </subcellularLocation>
</comment>
<keyword evidence="3 6" id="KW-0812">Transmembrane</keyword>